<evidence type="ECO:0000256" key="6">
    <source>
        <dbReference type="ARBA" id="ARBA00023601"/>
    </source>
</evidence>
<dbReference type="SFLD" id="SFLDS00029">
    <property type="entry name" value="Radical_SAM"/>
    <property type="match status" value="1"/>
</dbReference>
<evidence type="ECO:0000256" key="3">
    <source>
        <dbReference type="ARBA" id="ARBA00022723"/>
    </source>
</evidence>
<dbReference type="InterPro" id="IPR023867">
    <property type="entry name" value="Sulphatase_maturase_rSAM"/>
</dbReference>
<dbReference type="InterPro" id="IPR013785">
    <property type="entry name" value="Aldolase_TIM"/>
</dbReference>
<gene>
    <name evidence="8" type="ordered locus">Ctha_2446</name>
</gene>
<dbReference type="RefSeq" id="WP_012500977.1">
    <property type="nucleotide sequence ID" value="NC_011026.1"/>
</dbReference>
<evidence type="ECO:0000256" key="2">
    <source>
        <dbReference type="ARBA" id="ARBA00022691"/>
    </source>
</evidence>
<dbReference type="PROSITE" id="PS51918">
    <property type="entry name" value="RADICAL_SAM"/>
    <property type="match status" value="1"/>
</dbReference>
<protein>
    <submittedName>
        <fullName evidence="8">Radical SAM domain protein</fullName>
    </submittedName>
</protein>
<evidence type="ECO:0000256" key="4">
    <source>
        <dbReference type="ARBA" id="ARBA00023004"/>
    </source>
</evidence>
<keyword evidence="3" id="KW-0479">Metal-binding</keyword>
<sequence>MQIDSIFKPRNVMLMVTGDCNLTCAYCYERGDAKYKSRRPMSLEIAEKALRLAASSGKAFHVQLTGGEPTLEQDLVLEIIKKTRAVSPESTISLQTNGTLLSRAFLGQLRTHRVKIGISLDGVPDVQESIRGRSAQTFQGMKLLREEGIPFNVTAVVSNRNVNKLKELPFVLGAFPNARGIGLDMLVRKGGALKNDTIDLPSPEELEHALQGLLKRLQFVNSVRSVPIHFREWDTLAKAMNRSSSQPFCEACSGESLAVSPSGELYPCTQTFGDPDFSLGTLDAPDSSRLDKLGKERIALSDCMGCPLEGRCPGDCPSRLYYNEPSARTLLCVMLRTLAKSVNLKNALHYEHL</sequence>
<dbReference type="NCBIfam" id="TIGR04085">
    <property type="entry name" value="rSAM_more_4Fe4S"/>
    <property type="match status" value="1"/>
</dbReference>
<keyword evidence="5" id="KW-0411">Iron-sulfur</keyword>
<comment type="similarity">
    <text evidence="6">Belongs to the radical SAM superfamily. Anaerobic sulfatase-maturating enzyme family.</text>
</comment>
<proteinExistence type="inferred from homology"/>
<dbReference type="SUPFAM" id="SSF102114">
    <property type="entry name" value="Radical SAM enzymes"/>
    <property type="match status" value="1"/>
</dbReference>
<keyword evidence="2" id="KW-0949">S-adenosyl-L-methionine</keyword>
<dbReference type="Pfam" id="PF04055">
    <property type="entry name" value="Radical_SAM"/>
    <property type="match status" value="1"/>
</dbReference>
<evidence type="ECO:0000259" key="7">
    <source>
        <dbReference type="PROSITE" id="PS51918"/>
    </source>
</evidence>
<dbReference type="SFLD" id="SFLDG01386">
    <property type="entry name" value="main_SPASM_domain-containing"/>
    <property type="match status" value="1"/>
</dbReference>
<dbReference type="GO" id="GO:0051536">
    <property type="term" value="F:iron-sulfur cluster binding"/>
    <property type="evidence" value="ECO:0007669"/>
    <property type="project" value="UniProtKB-KW"/>
</dbReference>
<dbReference type="KEGG" id="cts:Ctha_2446"/>
<evidence type="ECO:0000313" key="9">
    <source>
        <dbReference type="Proteomes" id="UP000001208"/>
    </source>
</evidence>
<dbReference type="InterPro" id="IPR058240">
    <property type="entry name" value="rSAM_sf"/>
</dbReference>
<dbReference type="PANTHER" id="PTHR43273">
    <property type="entry name" value="ANAEROBIC SULFATASE-MATURATING ENZYME HOMOLOG ASLB-RELATED"/>
    <property type="match status" value="1"/>
</dbReference>
<dbReference type="HOGENOM" id="CLU_009273_3_2_10"/>
<dbReference type="Proteomes" id="UP000001208">
    <property type="component" value="Chromosome"/>
</dbReference>
<name>B3QX85_CHLT3</name>
<dbReference type="InterPro" id="IPR007197">
    <property type="entry name" value="rSAM"/>
</dbReference>
<organism evidence="8 9">
    <name type="scientific">Chloroherpeton thalassium (strain ATCC 35110 / GB-78)</name>
    <dbReference type="NCBI Taxonomy" id="517418"/>
    <lineage>
        <taxon>Bacteria</taxon>
        <taxon>Pseudomonadati</taxon>
        <taxon>Chlorobiota</taxon>
        <taxon>Chlorobiia</taxon>
        <taxon>Chlorobiales</taxon>
        <taxon>Chloroherpetonaceae</taxon>
        <taxon>Chloroherpeton</taxon>
    </lineage>
</organism>
<dbReference type="InterPro" id="IPR023885">
    <property type="entry name" value="4Fe4S-binding_SPASM_dom"/>
</dbReference>
<evidence type="ECO:0000256" key="1">
    <source>
        <dbReference type="ARBA" id="ARBA00001966"/>
    </source>
</evidence>
<keyword evidence="4" id="KW-0408">Iron</keyword>
<dbReference type="CDD" id="cd01335">
    <property type="entry name" value="Radical_SAM"/>
    <property type="match status" value="1"/>
</dbReference>
<feature type="domain" description="Radical SAM core" evidence="7">
    <location>
        <begin position="6"/>
        <end position="224"/>
    </location>
</feature>
<dbReference type="Gene3D" id="3.20.20.70">
    <property type="entry name" value="Aldolase class I"/>
    <property type="match status" value="1"/>
</dbReference>
<dbReference type="AlphaFoldDB" id="B3QX85"/>
<dbReference type="STRING" id="517418.Ctha_2446"/>
<dbReference type="eggNOG" id="COG0641">
    <property type="taxonomic scope" value="Bacteria"/>
</dbReference>
<dbReference type="SFLD" id="SFLDG01067">
    <property type="entry name" value="SPASM/twitch_domain_containing"/>
    <property type="match status" value="1"/>
</dbReference>
<reference evidence="8 9" key="1">
    <citation type="submission" date="2008-06" db="EMBL/GenBank/DDBJ databases">
        <title>Complete sequence of Chloroherpeton thalassium ATCC 35110.</title>
        <authorList>
            <consortium name="US DOE Joint Genome Institute"/>
            <person name="Lucas S."/>
            <person name="Copeland A."/>
            <person name="Lapidus A."/>
            <person name="Glavina del Rio T."/>
            <person name="Dalin E."/>
            <person name="Tice H."/>
            <person name="Bruce D."/>
            <person name="Goodwin L."/>
            <person name="Pitluck S."/>
            <person name="Schmutz J."/>
            <person name="Larimer F."/>
            <person name="Land M."/>
            <person name="Hauser L."/>
            <person name="Kyrpides N."/>
            <person name="Mikhailova N."/>
            <person name="Liu Z."/>
            <person name="Li T."/>
            <person name="Zhao F."/>
            <person name="Overmann J."/>
            <person name="Bryant D.A."/>
            <person name="Richardson P."/>
        </authorList>
    </citation>
    <scope>NUCLEOTIDE SEQUENCE [LARGE SCALE GENOMIC DNA]</scope>
    <source>
        <strain evidence="9">ATCC 35110 / GB-78</strain>
    </source>
</reference>
<evidence type="ECO:0000256" key="5">
    <source>
        <dbReference type="ARBA" id="ARBA00023014"/>
    </source>
</evidence>
<dbReference type="EMBL" id="CP001100">
    <property type="protein sequence ID" value="ACF14895.1"/>
    <property type="molecule type" value="Genomic_DNA"/>
</dbReference>
<dbReference type="GO" id="GO:0016491">
    <property type="term" value="F:oxidoreductase activity"/>
    <property type="evidence" value="ECO:0007669"/>
    <property type="project" value="InterPro"/>
</dbReference>
<evidence type="ECO:0000313" key="8">
    <source>
        <dbReference type="EMBL" id="ACF14895.1"/>
    </source>
</evidence>
<keyword evidence="9" id="KW-1185">Reference proteome</keyword>
<comment type="cofactor">
    <cofactor evidence="1">
        <name>[4Fe-4S] cluster</name>
        <dbReference type="ChEBI" id="CHEBI:49883"/>
    </cofactor>
</comment>
<dbReference type="PANTHER" id="PTHR43273:SF3">
    <property type="entry name" value="ANAEROBIC SULFATASE-MATURATING ENZYME HOMOLOG ASLB-RELATED"/>
    <property type="match status" value="1"/>
</dbReference>
<dbReference type="GO" id="GO:0046872">
    <property type="term" value="F:metal ion binding"/>
    <property type="evidence" value="ECO:0007669"/>
    <property type="project" value="UniProtKB-KW"/>
</dbReference>
<accession>B3QX85</accession>